<evidence type="ECO:0000256" key="2">
    <source>
        <dbReference type="ARBA" id="ARBA00022737"/>
    </source>
</evidence>
<dbReference type="EMBL" id="CAJFCJ010000001">
    <property type="protein sequence ID" value="CAD5111205.1"/>
    <property type="molecule type" value="Genomic_DNA"/>
</dbReference>
<dbReference type="PROSITE" id="PS50082">
    <property type="entry name" value="WD_REPEATS_2"/>
    <property type="match status" value="2"/>
</dbReference>
<dbReference type="Gene3D" id="2.130.10.10">
    <property type="entry name" value="YVTN repeat-like/Quinoprotein amine dehydrogenase"/>
    <property type="match status" value="2"/>
</dbReference>
<organism evidence="4 5">
    <name type="scientific">Dimorphilus gyrociliatus</name>
    <dbReference type="NCBI Taxonomy" id="2664684"/>
    <lineage>
        <taxon>Eukaryota</taxon>
        <taxon>Metazoa</taxon>
        <taxon>Spiralia</taxon>
        <taxon>Lophotrochozoa</taxon>
        <taxon>Annelida</taxon>
        <taxon>Polychaeta</taxon>
        <taxon>Polychaeta incertae sedis</taxon>
        <taxon>Dinophilidae</taxon>
        <taxon>Dimorphilus</taxon>
    </lineage>
</organism>
<feature type="repeat" description="WD" evidence="3">
    <location>
        <begin position="12"/>
        <end position="54"/>
    </location>
</feature>
<dbReference type="PANTHER" id="PTHR19854:SF1">
    <property type="entry name" value="GUANINE NUCLEOTIDE-BINDING PROTEIN SUBUNIT BETA-LIKE PROTEIN 1"/>
    <property type="match status" value="1"/>
</dbReference>
<dbReference type="InterPro" id="IPR015943">
    <property type="entry name" value="WD40/YVTN_repeat-like_dom_sf"/>
</dbReference>
<keyword evidence="5" id="KW-1185">Reference proteome</keyword>
<dbReference type="OrthoDB" id="7668193at2759"/>
<dbReference type="AlphaFoldDB" id="A0A7I8V4R1"/>
<dbReference type="InterPro" id="IPR019775">
    <property type="entry name" value="WD40_repeat_CS"/>
</dbReference>
<accession>A0A7I8V4R1</accession>
<keyword evidence="1 3" id="KW-0853">WD repeat</keyword>
<gene>
    <name evidence="4" type="ORF">DGYR_LOCUS529</name>
</gene>
<proteinExistence type="predicted"/>
<sequence length="305" mass="33918">MSLPPPDPAFILRSGQAPITCLTIYQNETEYILSGSEKGELTIWDMKTKRKTSTHKIHNGKGILSVICLMHGGFATQGRDGVVSFWDDNFKLIGSLVTEFIGFCPLIDIKITDRQVLIIPFDEKSLIKIIDPQDKSELFTLKPGKKYGMCMSMVAFSKMDYPQVLVGYEDGGISLWDRDTEDFHHSLFTEPVMCIGYSAELSRGVSGSAENNLILWSLQEKKLNVLKNIEATGSGFNCIKFRNDSRIFVTGGWDGQGRVYGAKSGKQLAVLSYHTESIQSVSISQSNLIYLGSKDGNISIWNVYA</sequence>
<dbReference type="InterPro" id="IPR001680">
    <property type="entry name" value="WD40_rpt"/>
</dbReference>
<keyword evidence="2" id="KW-0677">Repeat</keyword>
<dbReference type="PANTHER" id="PTHR19854">
    <property type="entry name" value="TRANSDUCIN BETA-LIKE 3"/>
    <property type="match status" value="1"/>
</dbReference>
<dbReference type="PROSITE" id="PS00678">
    <property type="entry name" value="WD_REPEATS_1"/>
    <property type="match status" value="1"/>
</dbReference>
<feature type="repeat" description="WD" evidence="3">
    <location>
        <begin position="271"/>
        <end position="305"/>
    </location>
</feature>
<dbReference type="Proteomes" id="UP000549394">
    <property type="component" value="Unassembled WGS sequence"/>
</dbReference>
<dbReference type="InterPro" id="IPR036322">
    <property type="entry name" value="WD40_repeat_dom_sf"/>
</dbReference>
<dbReference type="SUPFAM" id="SSF50978">
    <property type="entry name" value="WD40 repeat-like"/>
    <property type="match status" value="1"/>
</dbReference>
<evidence type="ECO:0000313" key="5">
    <source>
        <dbReference type="Proteomes" id="UP000549394"/>
    </source>
</evidence>
<protein>
    <submittedName>
        <fullName evidence="4">DgyrCDS537</fullName>
    </submittedName>
</protein>
<dbReference type="Pfam" id="PF00400">
    <property type="entry name" value="WD40"/>
    <property type="match status" value="2"/>
</dbReference>
<reference evidence="4 5" key="1">
    <citation type="submission" date="2020-08" db="EMBL/GenBank/DDBJ databases">
        <authorList>
            <person name="Hejnol A."/>
        </authorList>
    </citation>
    <scope>NUCLEOTIDE SEQUENCE [LARGE SCALE GENOMIC DNA]</scope>
</reference>
<evidence type="ECO:0000313" key="4">
    <source>
        <dbReference type="EMBL" id="CAD5111205.1"/>
    </source>
</evidence>
<name>A0A7I8V4R1_9ANNE</name>
<comment type="caution">
    <text evidence="4">The sequence shown here is derived from an EMBL/GenBank/DDBJ whole genome shotgun (WGS) entry which is preliminary data.</text>
</comment>
<evidence type="ECO:0000256" key="1">
    <source>
        <dbReference type="ARBA" id="ARBA00022574"/>
    </source>
</evidence>
<dbReference type="SMART" id="SM00320">
    <property type="entry name" value="WD40"/>
    <property type="match status" value="6"/>
</dbReference>
<dbReference type="PROSITE" id="PS50294">
    <property type="entry name" value="WD_REPEATS_REGION"/>
    <property type="match status" value="1"/>
</dbReference>
<evidence type="ECO:0000256" key="3">
    <source>
        <dbReference type="PROSITE-ProRule" id="PRU00221"/>
    </source>
</evidence>